<dbReference type="InterPro" id="IPR043502">
    <property type="entry name" value="DNA/RNA_pol_sf"/>
</dbReference>
<proteinExistence type="predicted"/>
<feature type="domain" description="Reverse transcriptase/retrotransposon-derived protein RNase H-like" evidence="2">
    <location>
        <begin position="2"/>
        <end position="52"/>
    </location>
</feature>
<evidence type="ECO:0008006" key="6">
    <source>
        <dbReference type="Google" id="ProtNLM"/>
    </source>
</evidence>
<gene>
    <name evidence="4" type="ORF">KIW84_072729</name>
</gene>
<feature type="compositionally biased region" description="Basic and acidic residues" evidence="1">
    <location>
        <begin position="234"/>
        <end position="251"/>
    </location>
</feature>
<dbReference type="InterPro" id="IPR041577">
    <property type="entry name" value="RT_RNaseH_2"/>
</dbReference>
<dbReference type="Pfam" id="PF17919">
    <property type="entry name" value="RT_RNaseH_2"/>
    <property type="match status" value="1"/>
</dbReference>
<dbReference type="AlphaFoldDB" id="A0A9D4VNW9"/>
<dbReference type="Pfam" id="PF17921">
    <property type="entry name" value="Integrase_H2C2"/>
    <property type="match status" value="1"/>
</dbReference>
<evidence type="ECO:0000259" key="2">
    <source>
        <dbReference type="Pfam" id="PF17919"/>
    </source>
</evidence>
<feature type="domain" description="Integrase zinc-binding" evidence="3">
    <location>
        <begin position="137"/>
        <end position="194"/>
    </location>
</feature>
<reference evidence="4 5" key="1">
    <citation type="journal article" date="2022" name="Nat. Genet.">
        <title>Improved pea reference genome and pan-genome highlight genomic features and evolutionary characteristics.</title>
        <authorList>
            <person name="Yang T."/>
            <person name="Liu R."/>
            <person name="Luo Y."/>
            <person name="Hu S."/>
            <person name="Wang D."/>
            <person name="Wang C."/>
            <person name="Pandey M.K."/>
            <person name="Ge S."/>
            <person name="Xu Q."/>
            <person name="Li N."/>
            <person name="Li G."/>
            <person name="Huang Y."/>
            <person name="Saxena R.K."/>
            <person name="Ji Y."/>
            <person name="Li M."/>
            <person name="Yan X."/>
            <person name="He Y."/>
            <person name="Liu Y."/>
            <person name="Wang X."/>
            <person name="Xiang C."/>
            <person name="Varshney R.K."/>
            <person name="Ding H."/>
            <person name="Gao S."/>
            <person name="Zong X."/>
        </authorList>
    </citation>
    <scope>NUCLEOTIDE SEQUENCE [LARGE SCALE GENOMIC DNA]</scope>
    <source>
        <strain evidence="4 5">cv. Zhongwan 6</strain>
    </source>
</reference>
<feature type="compositionally biased region" description="Low complexity" evidence="1">
    <location>
        <begin position="264"/>
        <end position="273"/>
    </location>
</feature>
<dbReference type="SUPFAM" id="SSF56672">
    <property type="entry name" value="DNA/RNA polymerases"/>
    <property type="match status" value="1"/>
</dbReference>
<dbReference type="EMBL" id="JAMSHJ010000007">
    <property type="protein sequence ID" value="KAI5386299.1"/>
    <property type="molecule type" value="Genomic_DNA"/>
</dbReference>
<accession>A0A9D4VNW9</accession>
<organism evidence="4 5">
    <name type="scientific">Pisum sativum</name>
    <name type="common">Garden pea</name>
    <name type="synonym">Lathyrus oleraceus</name>
    <dbReference type="NCBI Taxonomy" id="3888"/>
    <lineage>
        <taxon>Eukaryota</taxon>
        <taxon>Viridiplantae</taxon>
        <taxon>Streptophyta</taxon>
        <taxon>Embryophyta</taxon>
        <taxon>Tracheophyta</taxon>
        <taxon>Spermatophyta</taxon>
        <taxon>Magnoliopsida</taxon>
        <taxon>eudicotyledons</taxon>
        <taxon>Gunneridae</taxon>
        <taxon>Pentapetalae</taxon>
        <taxon>rosids</taxon>
        <taxon>fabids</taxon>
        <taxon>Fabales</taxon>
        <taxon>Fabaceae</taxon>
        <taxon>Papilionoideae</taxon>
        <taxon>50 kb inversion clade</taxon>
        <taxon>NPAAA clade</taxon>
        <taxon>Hologalegina</taxon>
        <taxon>IRL clade</taxon>
        <taxon>Fabeae</taxon>
        <taxon>Lathyrus</taxon>
    </lineage>
</organism>
<dbReference type="InterPro" id="IPR041588">
    <property type="entry name" value="Integrase_H2C2"/>
</dbReference>
<dbReference type="Gene3D" id="1.10.340.70">
    <property type="match status" value="1"/>
</dbReference>
<evidence type="ECO:0000259" key="3">
    <source>
        <dbReference type="Pfam" id="PF17921"/>
    </source>
</evidence>
<dbReference type="Gramene" id="Psat07G0272900-T1">
    <property type="protein sequence ID" value="KAI5386299.1"/>
    <property type="gene ID" value="KIW84_072729"/>
</dbReference>
<keyword evidence="5" id="KW-1185">Reference proteome</keyword>
<comment type="caution">
    <text evidence="4">The sequence shown here is derived from an EMBL/GenBank/DDBJ whole genome shotgun (WGS) entry which is preliminary data.</text>
</comment>
<name>A0A9D4VNW9_PEA</name>
<sequence length="288" mass="33442">MKPPDWSEPFEIMCDASDYAVGVVLGQRKDKQLHSIYYASRTLDAAQQRKRNYLLLIARLETIEDDSLGPHEHFQKSLAVSNVPWYADFVNYLAADIVPPDLDYHRKKKFFNDVRNFYWDEPPLFKRGKDGIFRRCIPEEEVKSIIEHCHSAPYGGHASTSKTYAKILQVGLFWPTMWRNVHACIVKYDRCQRTGNISRHDEMPLRNIQEVELFDVWGIDFMGPFPPSSLHPNVPDEERHETDEEYDRREQYPVPHVSPHHPSPSHTAPSSSSFAGYTPGFYITEEMA</sequence>
<dbReference type="Proteomes" id="UP001058974">
    <property type="component" value="Chromosome 7"/>
</dbReference>
<feature type="region of interest" description="Disordered" evidence="1">
    <location>
        <begin position="228"/>
        <end position="275"/>
    </location>
</feature>
<dbReference type="InterPro" id="IPR052160">
    <property type="entry name" value="Gypsy_RT_Integrase-like"/>
</dbReference>
<evidence type="ECO:0000256" key="1">
    <source>
        <dbReference type="SAM" id="MobiDB-lite"/>
    </source>
</evidence>
<protein>
    <recommendedName>
        <fullName evidence="6">Integrase zinc-binding domain-containing protein</fullName>
    </recommendedName>
</protein>
<evidence type="ECO:0000313" key="4">
    <source>
        <dbReference type="EMBL" id="KAI5386299.1"/>
    </source>
</evidence>
<evidence type="ECO:0000313" key="5">
    <source>
        <dbReference type="Proteomes" id="UP001058974"/>
    </source>
</evidence>
<dbReference type="PANTHER" id="PTHR47266">
    <property type="entry name" value="ENDONUCLEASE-RELATED"/>
    <property type="match status" value="1"/>
</dbReference>